<name>A0ABX9P3H7_9GAMM</name>
<keyword evidence="2" id="KW-1185">Reference proteome</keyword>
<dbReference type="EMBL" id="RAHG01000003">
    <property type="protein sequence ID" value="RJT13957.1"/>
    <property type="molecule type" value="Genomic_DNA"/>
</dbReference>
<protein>
    <submittedName>
        <fullName evidence="1">Uncharacterized protein</fullName>
    </submittedName>
</protein>
<sequence>MILLMLFGKVTVFDLKNKKVVSIVDLESEDKTLGGYINRINRALFILHLTKNTQYLSAWLISKP</sequence>
<evidence type="ECO:0000313" key="1">
    <source>
        <dbReference type="EMBL" id="RJT13957.1"/>
    </source>
</evidence>
<comment type="caution">
    <text evidence="1">The sequence shown here is derived from an EMBL/GenBank/DDBJ whole genome shotgun (WGS) entry which is preliminary data.</text>
</comment>
<accession>A0ABX9P3H7</accession>
<reference evidence="1 2" key="1">
    <citation type="submission" date="2018-09" db="EMBL/GenBank/DDBJ databases">
        <authorList>
            <person name="Le Fleche-Mateos A."/>
        </authorList>
    </citation>
    <scope>NUCLEOTIDE SEQUENCE [LARGE SCALE GENOMIC DNA]</scope>
    <source>
        <strain evidence="1 2">DSM 30078</strain>
    </source>
</reference>
<gene>
    <name evidence="1" type="ORF">D5396_08165</name>
</gene>
<dbReference type="Proteomes" id="UP000284119">
    <property type="component" value="Unassembled WGS sequence"/>
</dbReference>
<evidence type="ECO:0000313" key="2">
    <source>
        <dbReference type="Proteomes" id="UP000284119"/>
    </source>
</evidence>
<organism evidence="1 2">
    <name type="scientific">Rahnella inusitata</name>
    <dbReference type="NCBI Taxonomy" id="58169"/>
    <lineage>
        <taxon>Bacteria</taxon>
        <taxon>Pseudomonadati</taxon>
        <taxon>Pseudomonadota</taxon>
        <taxon>Gammaproteobacteria</taxon>
        <taxon>Enterobacterales</taxon>
        <taxon>Yersiniaceae</taxon>
        <taxon>Rahnella</taxon>
    </lineage>
</organism>
<proteinExistence type="predicted"/>